<comment type="caution">
    <text evidence="2">The sequence shown here is derived from an EMBL/GenBank/DDBJ whole genome shotgun (WGS) entry which is preliminary data.</text>
</comment>
<dbReference type="Gene3D" id="1.10.10.2910">
    <property type="match status" value="1"/>
</dbReference>
<evidence type="ECO:0000313" key="3">
    <source>
        <dbReference type="Proteomes" id="UP000253752"/>
    </source>
</evidence>
<reference evidence="2 3" key="1">
    <citation type="journal article" date="2018" name="Elife">
        <title>Discovery and characterization of a prevalent human gut bacterial enzyme sufficient for the inactivation of a family of plant toxins.</title>
        <authorList>
            <person name="Koppel N."/>
            <person name="Bisanz J.E."/>
            <person name="Pandelia M.E."/>
            <person name="Turnbaugh P.J."/>
            <person name="Balskus E.P."/>
        </authorList>
    </citation>
    <scope>NUCLEOTIDE SEQUENCE [LARGE SCALE GENOMIC DNA]</scope>
    <source>
        <strain evidence="2 3">MR1 #12</strain>
    </source>
</reference>
<evidence type="ECO:0000259" key="1">
    <source>
        <dbReference type="Pfam" id="PF06114"/>
    </source>
</evidence>
<dbReference type="AlphaFoldDB" id="A0A369MVZ2"/>
<protein>
    <submittedName>
        <fullName evidence="2">Zn peptidase</fullName>
    </submittedName>
</protein>
<evidence type="ECO:0000313" key="2">
    <source>
        <dbReference type="EMBL" id="RDB81620.1"/>
    </source>
</evidence>
<dbReference type="InterPro" id="IPR010359">
    <property type="entry name" value="IrrE_HExxH"/>
</dbReference>
<proteinExistence type="predicted"/>
<accession>A0A369MVZ2</accession>
<dbReference type="Pfam" id="PF06114">
    <property type="entry name" value="Peptidase_M78"/>
    <property type="match status" value="1"/>
</dbReference>
<organism evidence="2 3">
    <name type="scientific">Eggerthella lenta</name>
    <name type="common">Eubacterium lentum</name>
    <dbReference type="NCBI Taxonomy" id="84112"/>
    <lineage>
        <taxon>Bacteria</taxon>
        <taxon>Bacillati</taxon>
        <taxon>Actinomycetota</taxon>
        <taxon>Coriobacteriia</taxon>
        <taxon>Eggerthellales</taxon>
        <taxon>Eggerthellaceae</taxon>
        <taxon>Eggerthella</taxon>
    </lineage>
</organism>
<dbReference type="EMBL" id="PPTX01000002">
    <property type="protein sequence ID" value="RDB81620.1"/>
    <property type="molecule type" value="Genomic_DNA"/>
</dbReference>
<name>A0A369MVZ2_EGGLN</name>
<dbReference type="Proteomes" id="UP000253752">
    <property type="component" value="Unassembled WGS sequence"/>
</dbReference>
<sequence>MKVPPCSRNDLRNLAAKMHELLRYDGKSPFPIVDVVEFVLPRIVPGFELHVLPAEEMGEEHGRTYPDKHLMFIREDVYDGACKGNGRDRFTMGHELSHQLLHEGIDVTLARSNCQHKTFEDSEWQADALAGELLMPHKDIQGLSVGQVVDIFQVSPSAARTQLNAA</sequence>
<feature type="domain" description="IrrE N-terminal-like" evidence="1">
    <location>
        <begin position="70"/>
        <end position="150"/>
    </location>
</feature>
<gene>
    <name evidence="2" type="ORF">C1872_02400</name>
</gene>